<evidence type="ECO:0000313" key="2">
    <source>
        <dbReference type="EMBL" id="MQA42595.1"/>
    </source>
</evidence>
<feature type="domain" description="ABM" evidence="1">
    <location>
        <begin position="4"/>
        <end position="94"/>
    </location>
</feature>
<evidence type="ECO:0000259" key="1">
    <source>
        <dbReference type="PROSITE" id="PS51725"/>
    </source>
</evidence>
<reference evidence="2 3" key="1">
    <citation type="submission" date="2019-10" db="EMBL/GenBank/DDBJ databases">
        <title>Two novel species isolated from a subtropical stream in China.</title>
        <authorList>
            <person name="Lu H."/>
        </authorList>
    </citation>
    <scope>NUCLEOTIDE SEQUENCE [LARGE SCALE GENOMIC DNA]</scope>
    <source>
        <strain evidence="2 3">FT29W</strain>
    </source>
</reference>
<accession>A0A6A7NBV7</accession>
<sequence>MQDLIVVATLTAKPGHEAMLKAALERIVPLSRAEDGCIRYDLHADLANPASFVMLEAWRDADALARHEATPHFHELLKTVGGLVEVQVVKLNQLL</sequence>
<dbReference type="SUPFAM" id="SSF54909">
    <property type="entry name" value="Dimeric alpha+beta barrel"/>
    <property type="match status" value="1"/>
</dbReference>
<dbReference type="PANTHER" id="PTHR33336:SF15">
    <property type="entry name" value="ABM DOMAIN-CONTAINING PROTEIN"/>
    <property type="match status" value="1"/>
</dbReference>
<dbReference type="Proteomes" id="UP000440498">
    <property type="component" value="Unassembled WGS sequence"/>
</dbReference>
<dbReference type="PANTHER" id="PTHR33336">
    <property type="entry name" value="QUINOL MONOOXYGENASE YGIN-RELATED"/>
    <property type="match status" value="1"/>
</dbReference>
<keyword evidence="2" id="KW-0503">Monooxygenase</keyword>
<dbReference type="EMBL" id="WHUG01000023">
    <property type="protein sequence ID" value="MQA42595.1"/>
    <property type="molecule type" value="Genomic_DNA"/>
</dbReference>
<keyword evidence="3" id="KW-1185">Reference proteome</keyword>
<dbReference type="PROSITE" id="PS51725">
    <property type="entry name" value="ABM"/>
    <property type="match status" value="1"/>
</dbReference>
<name>A0A6A7NBV7_9BURK</name>
<dbReference type="InterPro" id="IPR011008">
    <property type="entry name" value="Dimeric_a/b-barrel"/>
</dbReference>
<protein>
    <submittedName>
        <fullName evidence="2">Antibiotic biosynthesis monooxygenase</fullName>
    </submittedName>
</protein>
<evidence type="ECO:0000313" key="3">
    <source>
        <dbReference type="Proteomes" id="UP000440498"/>
    </source>
</evidence>
<keyword evidence="2" id="KW-0560">Oxidoreductase</keyword>
<dbReference type="Pfam" id="PF03992">
    <property type="entry name" value="ABM"/>
    <property type="match status" value="1"/>
</dbReference>
<dbReference type="GO" id="GO:0004497">
    <property type="term" value="F:monooxygenase activity"/>
    <property type="evidence" value="ECO:0007669"/>
    <property type="project" value="UniProtKB-KW"/>
</dbReference>
<comment type="caution">
    <text evidence="2">The sequence shown here is derived from an EMBL/GenBank/DDBJ whole genome shotgun (WGS) entry which is preliminary data.</text>
</comment>
<dbReference type="AlphaFoldDB" id="A0A6A7NBV7"/>
<dbReference type="InterPro" id="IPR007138">
    <property type="entry name" value="ABM_dom"/>
</dbReference>
<gene>
    <name evidence="2" type="ORF">GEV02_31125</name>
</gene>
<proteinExistence type="predicted"/>
<dbReference type="RefSeq" id="WP_152841684.1">
    <property type="nucleotide sequence ID" value="NZ_WHUG01000023.1"/>
</dbReference>
<organism evidence="2 3">
    <name type="scientific">Rugamonas aquatica</name>
    <dbReference type="NCBI Taxonomy" id="2743357"/>
    <lineage>
        <taxon>Bacteria</taxon>
        <taxon>Pseudomonadati</taxon>
        <taxon>Pseudomonadota</taxon>
        <taxon>Betaproteobacteria</taxon>
        <taxon>Burkholderiales</taxon>
        <taxon>Oxalobacteraceae</taxon>
        <taxon>Telluria group</taxon>
        <taxon>Rugamonas</taxon>
    </lineage>
</organism>
<dbReference type="Gene3D" id="3.30.70.100">
    <property type="match status" value="1"/>
</dbReference>
<dbReference type="InterPro" id="IPR050744">
    <property type="entry name" value="AI-2_Isomerase_LsrG"/>
</dbReference>